<comment type="caution">
    <text evidence="4">The sequence shown here is derived from an EMBL/GenBank/DDBJ whole genome shotgun (WGS) entry which is preliminary data.</text>
</comment>
<dbReference type="InterPro" id="IPR036875">
    <property type="entry name" value="Znf_CCHC_sf"/>
</dbReference>
<accession>A0ABQ7WLY6</accession>
<reference evidence="4 5" key="1">
    <citation type="journal article" date="2021" name="bioRxiv">
        <title>Chromosome-scale and haplotype-resolved genome assembly of a tetraploid potato cultivar.</title>
        <authorList>
            <person name="Sun H."/>
            <person name="Jiao W.-B."/>
            <person name="Krause K."/>
            <person name="Campoy J.A."/>
            <person name="Goel M."/>
            <person name="Folz-Donahue K."/>
            <person name="Kukat C."/>
            <person name="Huettel B."/>
            <person name="Schneeberger K."/>
        </authorList>
    </citation>
    <scope>NUCLEOTIDE SEQUENCE [LARGE SCALE GENOMIC DNA]</scope>
    <source>
        <strain evidence="4">SolTubOtavaFocal</strain>
        <tissue evidence="4">Leaves</tissue>
    </source>
</reference>
<dbReference type="InterPro" id="IPR001878">
    <property type="entry name" value="Znf_CCHC"/>
</dbReference>
<keyword evidence="1" id="KW-0479">Metal-binding</keyword>
<name>A0ABQ7WLY6_SOLTU</name>
<feature type="region of interest" description="Disordered" evidence="2">
    <location>
        <begin position="129"/>
        <end position="158"/>
    </location>
</feature>
<feature type="domain" description="CCHC-type" evidence="3">
    <location>
        <begin position="166"/>
        <end position="179"/>
    </location>
</feature>
<dbReference type="EMBL" id="JAIVGD010000001">
    <property type="protein sequence ID" value="KAH0781565.1"/>
    <property type="molecule type" value="Genomic_DNA"/>
</dbReference>
<dbReference type="SUPFAM" id="SSF57756">
    <property type="entry name" value="Retrovirus zinc finger-like domains"/>
    <property type="match status" value="1"/>
</dbReference>
<dbReference type="Proteomes" id="UP000826656">
    <property type="component" value="Unassembled WGS sequence"/>
</dbReference>
<evidence type="ECO:0000256" key="1">
    <source>
        <dbReference type="PROSITE-ProRule" id="PRU00047"/>
    </source>
</evidence>
<evidence type="ECO:0000313" key="4">
    <source>
        <dbReference type="EMBL" id="KAH0781565.1"/>
    </source>
</evidence>
<organism evidence="4 5">
    <name type="scientific">Solanum tuberosum</name>
    <name type="common">Potato</name>
    <dbReference type="NCBI Taxonomy" id="4113"/>
    <lineage>
        <taxon>Eukaryota</taxon>
        <taxon>Viridiplantae</taxon>
        <taxon>Streptophyta</taxon>
        <taxon>Embryophyta</taxon>
        <taxon>Tracheophyta</taxon>
        <taxon>Spermatophyta</taxon>
        <taxon>Magnoliopsida</taxon>
        <taxon>eudicotyledons</taxon>
        <taxon>Gunneridae</taxon>
        <taxon>Pentapetalae</taxon>
        <taxon>asterids</taxon>
        <taxon>lamiids</taxon>
        <taxon>Solanales</taxon>
        <taxon>Solanaceae</taxon>
        <taxon>Solanoideae</taxon>
        <taxon>Solaneae</taxon>
        <taxon>Solanum</taxon>
    </lineage>
</organism>
<dbReference type="Pfam" id="PF00098">
    <property type="entry name" value="zf-CCHC"/>
    <property type="match status" value="1"/>
</dbReference>
<dbReference type="PANTHER" id="PTHR33054:SF9">
    <property type="entry name" value="CCHC-TYPE DOMAIN-CONTAINING PROTEIN"/>
    <property type="match status" value="1"/>
</dbReference>
<protein>
    <recommendedName>
        <fullName evidence="3">CCHC-type domain-containing protein</fullName>
    </recommendedName>
</protein>
<keyword evidence="1" id="KW-0863">Zinc-finger</keyword>
<dbReference type="PROSITE" id="PS50158">
    <property type="entry name" value="ZF_CCHC"/>
    <property type="match status" value="1"/>
</dbReference>
<evidence type="ECO:0000259" key="3">
    <source>
        <dbReference type="PROSITE" id="PS50158"/>
    </source>
</evidence>
<evidence type="ECO:0000256" key="2">
    <source>
        <dbReference type="SAM" id="MobiDB-lite"/>
    </source>
</evidence>
<sequence length="251" mass="28750">MKWVLPFLRFTGMLKHWCDKYCTDEIKQLIINATATETVVKMEGNTQSTSSVTREDACATLLYHIAKHFIGELKFIEDRSIQIQNKVRTKIQDINNGNIPYRHLTYGDLELRSFCRDFGFITPPDKIKKDKKEISHRKKSGRGDDSSRSKIKHLSKRPRDTKLDICSTCGKTGHKASDCCSGTKKKKINLVGMDEETKVMKKTLISIMIQTKANQEKIVPALKPSVVVIVHHISEYFLTIRKKLSLMSFNT</sequence>
<keyword evidence="1" id="KW-0862">Zinc</keyword>
<keyword evidence="5" id="KW-1185">Reference proteome</keyword>
<gene>
    <name evidence="4" type="ORF">KY290_001163</name>
</gene>
<proteinExistence type="predicted"/>
<evidence type="ECO:0000313" key="5">
    <source>
        <dbReference type="Proteomes" id="UP000826656"/>
    </source>
</evidence>
<dbReference type="PANTHER" id="PTHR33054">
    <property type="entry name" value="CCHC-TYPE DOMAIN-CONTAINING PROTEIN"/>
    <property type="match status" value="1"/>
</dbReference>